<evidence type="ECO:0000313" key="2">
    <source>
        <dbReference type="EMBL" id="GGM85331.1"/>
    </source>
</evidence>
<proteinExistence type="predicted"/>
<name>A0A917UG62_9ACTN</name>
<gene>
    <name evidence="2" type="ORF">GCM10011578_000130</name>
</gene>
<dbReference type="RefSeq" id="WP_189261118.1">
    <property type="nucleotide sequence ID" value="NZ_BMML01000001.1"/>
</dbReference>
<dbReference type="Proteomes" id="UP000653411">
    <property type="component" value="Unassembled WGS sequence"/>
</dbReference>
<protein>
    <submittedName>
        <fullName evidence="2">Uncharacterized protein</fullName>
    </submittedName>
</protein>
<reference evidence="2" key="2">
    <citation type="submission" date="2020-09" db="EMBL/GenBank/DDBJ databases">
        <authorList>
            <person name="Sun Q."/>
            <person name="Zhou Y."/>
        </authorList>
    </citation>
    <scope>NUCLEOTIDE SEQUENCE</scope>
    <source>
        <strain evidence="2">CGMCC 4.7110</strain>
    </source>
</reference>
<reference evidence="2" key="1">
    <citation type="journal article" date="2014" name="Int. J. Syst. Evol. Microbiol.">
        <title>Complete genome sequence of Corynebacterium casei LMG S-19264T (=DSM 44701T), isolated from a smear-ripened cheese.</title>
        <authorList>
            <consortium name="US DOE Joint Genome Institute (JGI-PGF)"/>
            <person name="Walter F."/>
            <person name="Albersmeier A."/>
            <person name="Kalinowski J."/>
            <person name="Ruckert C."/>
        </authorList>
    </citation>
    <scope>NUCLEOTIDE SEQUENCE</scope>
    <source>
        <strain evidence="2">CGMCC 4.7110</strain>
    </source>
</reference>
<evidence type="ECO:0000313" key="3">
    <source>
        <dbReference type="Proteomes" id="UP000653411"/>
    </source>
</evidence>
<sequence>MTGQTTIDTAGSGDRAAAAPPDQPPVPGLRGHPWFTLTTVAVDAQLAQASEAVQVGVAPVAILVALLTKRGENAGADAGVGHI</sequence>
<organism evidence="2 3">
    <name type="scientific">Streptomyces fuscichromogenes</name>
    <dbReference type="NCBI Taxonomy" id="1324013"/>
    <lineage>
        <taxon>Bacteria</taxon>
        <taxon>Bacillati</taxon>
        <taxon>Actinomycetota</taxon>
        <taxon>Actinomycetes</taxon>
        <taxon>Kitasatosporales</taxon>
        <taxon>Streptomycetaceae</taxon>
        <taxon>Streptomyces</taxon>
    </lineage>
</organism>
<dbReference type="EMBL" id="BMML01000001">
    <property type="protein sequence ID" value="GGM85331.1"/>
    <property type="molecule type" value="Genomic_DNA"/>
</dbReference>
<comment type="caution">
    <text evidence="2">The sequence shown here is derived from an EMBL/GenBank/DDBJ whole genome shotgun (WGS) entry which is preliminary data.</text>
</comment>
<keyword evidence="3" id="KW-1185">Reference proteome</keyword>
<dbReference type="AlphaFoldDB" id="A0A917UG62"/>
<accession>A0A917UG62</accession>
<evidence type="ECO:0000256" key="1">
    <source>
        <dbReference type="SAM" id="MobiDB-lite"/>
    </source>
</evidence>
<feature type="region of interest" description="Disordered" evidence="1">
    <location>
        <begin position="1"/>
        <end position="31"/>
    </location>
</feature>